<accession>A0A3N4KCH7</accession>
<proteinExistence type="predicted"/>
<dbReference type="AlphaFoldDB" id="A0A3N4KCH7"/>
<keyword evidence="3" id="KW-1185">Reference proteome</keyword>
<feature type="compositionally biased region" description="Basic residues" evidence="1">
    <location>
        <begin position="108"/>
        <end position="121"/>
    </location>
</feature>
<dbReference type="InParanoid" id="A0A3N4KCH7"/>
<evidence type="ECO:0000313" key="3">
    <source>
        <dbReference type="Proteomes" id="UP000277580"/>
    </source>
</evidence>
<evidence type="ECO:0000313" key="2">
    <source>
        <dbReference type="EMBL" id="RPB07022.1"/>
    </source>
</evidence>
<name>A0A3N4KCH7_9PEZI</name>
<dbReference type="EMBL" id="ML119199">
    <property type="protein sequence ID" value="RPB07022.1"/>
    <property type="molecule type" value="Genomic_DNA"/>
</dbReference>
<organism evidence="2 3">
    <name type="scientific">Morchella conica CCBAS932</name>
    <dbReference type="NCBI Taxonomy" id="1392247"/>
    <lineage>
        <taxon>Eukaryota</taxon>
        <taxon>Fungi</taxon>
        <taxon>Dikarya</taxon>
        <taxon>Ascomycota</taxon>
        <taxon>Pezizomycotina</taxon>
        <taxon>Pezizomycetes</taxon>
        <taxon>Pezizales</taxon>
        <taxon>Morchellaceae</taxon>
        <taxon>Morchella</taxon>
    </lineage>
</organism>
<dbReference type="Proteomes" id="UP000277580">
    <property type="component" value="Unassembled WGS sequence"/>
</dbReference>
<feature type="compositionally biased region" description="Basic and acidic residues" evidence="1">
    <location>
        <begin position="91"/>
        <end position="107"/>
    </location>
</feature>
<feature type="region of interest" description="Disordered" evidence="1">
    <location>
        <begin position="91"/>
        <end position="128"/>
    </location>
</feature>
<protein>
    <submittedName>
        <fullName evidence="2">Uncharacterized protein</fullName>
    </submittedName>
</protein>
<evidence type="ECO:0000256" key="1">
    <source>
        <dbReference type="SAM" id="MobiDB-lite"/>
    </source>
</evidence>
<sequence>MEAPYGYTATGRIRKKPIKGTVPLAAPVNNPQLQVESEKPEKFIRCPVTTCNKDFQHRKDPHKAVWQHLLHHANSYVGDPDHKTAYSAIKEKRKAEAGDKKTREKRNSARWRARNARKAKRSSAMGTAKRKFEIQLRRAGEFTEAALKKLVDDKMAEWDLNN</sequence>
<reference evidence="2 3" key="1">
    <citation type="journal article" date="2018" name="Nat. Ecol. Evol.">
        <title>Pezizomycetes genomes reveal the molecular basis of ectomycorrhizal truffle lifestyle.</title>
        <authorList>
            <person name="Murat C."/>
            <person name="Payen T."/>
            <person name="Noel B."/>
            <person name="Kuo A."/>
            <person name="Morin E."/>
            <person name="Chen J."/>
            <person name="Kohler A."/>
            <person name="Krizsan K."/>
            <person name="Balestrini R."/>
            <person name="Da Silva C."/>
            <person name="Montanini B."/>
            <person name="Hainaut M."/>
            <person name="Levati E."/>
            <person name="Barry K.W."/>
            <person name="Belfiori B."/>
            <person name="Cichocki N."/>
            <person name="Clum A."/>
            <person name="Dockter R.B."/>
            <person name="Fauchery L."/>
            <person name="Guy J."/>
            <person name="Iotti M."/>
            <person name="Le Tacon F."/>
            <person name="Lindquist E.A."/>
            <person name="Lipzen A."/>
            <person name="Malagnac F."/>
            <person name="Mello A."/>
            <person name="Molinier V."/>
            <person name="Miyauchi S."/>
            <person name="Poulain J."/>
            <person name="Riccioni C."/>
            <person name="Rubini A."/>
            <person name="Sitrit Y."/>
            <person name="Splivallo R."/>
            <person name="Traeger S."/>
            <person name="Wang M."/>
            <person name="Zifcakova L."/>
            <person name="Wipf D."/>
            <person name="Zambonelli A."/>
            <person name="Paolocci F."/>
            <person name="Nowrousian M."/>
            <person name="Ottonello S."/>
            <person name="Baldrian P."/>
            <person name="Spatafora J.W."/>
            <person name="Henrissat B."/>
            <person name="Nagy L.G."/>
            <person name="Aury J.M."/>
            <person name="Wincker P."/>
            <person name="Grigoriev I.V."/>
            <person name="Bonfante P."/>
            <person name="Martin F.M."/>
        </authorList>
    </citation>
    <scope>NUCLEOTIDE SEQUENCE [LARGE SCALE GENOMIC DNA]</scope>
    <source>
        <strain evidence="2 3">CCBAS932</strain>
    </source>
</reference>
<dbReference type="OrthoDB" id="5346058at2759"/>
<gene>
    <name evidence="2" type="ORF">P167DRAFT_579737</name>
</gene>